<name>A0A4Z2F008_9TELE</name>
<evidence type="ECO:0000313" key="2">
    <source>
        <dbReference type="EMBL" id="TNN34101.1"/>
    </source>
</evidence>
<accession>A0A4Z2F008</accession>
<reference evidence="2 3" key="1">
    <citation type="submission" date="2019-03" db="EMBL/GenBank/DDBJ databases">
        <title>First draft genome of Liparis tanakae, snailfish: a comprehensive survey of snailfish specific genes.</title>
        <authorList>
            <person name="Kim W."/>
            <person name="Song I."/>
            <person name="Jeong J.-H."/>
            <person name="Kim D."/>
            <person name="Kim S."/>
            <person name="Ryu S."/>
            <person name="Song J.Y."/>
            <person name="Lee S.K."/>
        </authorList>
    </citation>
    <scope>NUCLEOTIDE SEQUENCE [LARGE SCALE GENOMIC DNA]</scope>
    <source>
        <tissue evidence="2">Muscle</tissue>
    </source>
</reference>
<proteinExistence type="predicted"/>
<keyword evidence="3" id="KW-1185">Reference proteome</keyword>
<organism evidence="2 3">
    <name type="scientific">Liparis tanakae</name>
    <name type="common">Tanaka's snailfish</name>
    <dbReference type="NCBI Taxonomy" id="230148"/>
    <lineage>
        <taxon>Eukaryota</taxon>
        <taxon>Metazoa</taxon>
        <taxon>Chordata</taxon>
        <taxon>Craniata</taxon>
        <taxon>Vertebrata</taxon>
        <taxon>Euteleostomi</taxon>
        <taxon>Actinopterygii</taxon>
        <taxon>Neopterygii</taxon>
        <taxon>Teleostei</taxon>
        <taxon>Neoteleostei</taxon>
        <taxon>Acanthomorphata</taxon>
        <taxon>Eupercaria</taxon>
        <taxon>Perciformes</taxon>
        <taxon>Cottioidei</taxon>
        <taxon>Cottales</taxon>
        <taxon>Liparidae</taxon>
        <taxon>Liparis</taxon>
    </lineage>
</organism>
<feature type="region of interest" description="Disordered" evidence="1">
    <location>
        <begin position="104"/>
        <end position="142"/>
    </location>
</feature>
<protein>
    <submittedName>
        <fullName evidence="2">Uncharacterized protein</fullName>
    </submittedName>
</protein>
<feature type="compositionally biased region" description="Basic and acidic residues" evidence="1">
    <location>
        <begin position="130"/>
        <end position="139"/>
    </location>
</feature>
<evidence type="ECO:0000313" key="3">
    <source>
        <dbReference type="Proteomes" id="UP000314294"/>
    </source>
</evidence>
<comment type="caution">
    <text evidence="2">The sequence shown here is derived from an EMBL/GenBank/DDBJ whole genome shotgun (WGS) entry which is preliminary data.</text>
</comment>
<dbReference type="AlphaFoldDB" id="A0A4Z2F008"/>
<evidence type="ECO:0000256" key="1">
    <source>
        <dbReference type="SAM" id="MobiDB-lite"/>
    </source>
</evidence>
<gene>
    <name evidence="2" type="ORF">EYF80_055731</name>
</gene>
<dbReference type="EMBL" id="SRLO01002041">
    <property type="protein sequence ID" value="TNN34101.1"/>
    <property type="molecule type" value="Genomic_DNA"/>
</dbReference>
<dbReference type="Proteomes" id="UP000314294">
    <property type="component" value="Unassembled WGS sequence"/>
</dbReference>
<sequence>MDGDGWSRVEVGGAGRVEWVEVGGAGWSGWSGWRWVEVGGDGWRWVEPGGASSEWRASPRLPLTTPAVRGRSYGTPRTNPKVRLTKTIITIGKPVGKYPEHRFHRPPSSCFSEDEAGDEVGDGAGSRRGGGRDEDRPPPETRSACHGWLLALGSRLRAQCLLSLKLRLEALVQQHQTLDGQISAICIGVFFGHICGHQQHKQ</sequence>
<feature type="compositionally biased region" description="Acidic residues" evidence="1">
    <location>
        <begin position="112"/>
        <end position="121"/>
    </location>
</feature>